<name>A0ABU1ND93_9BURK</name>
<evidence type="ECO:0000313" key="7">
    <source>
        <dbReference type="Proteomes" id="UP001184230"/>
    </source>
</evidence>
<keyword evidence="2" id="KW-0805">Transcription regulation</keyword>
<keyword evidence="7" id="KW-1185">Reference proteome</keyword>
<dbReference type="InterPro" id="IPR005119">
    <property type="entry name" value="LysR_subst-bd"/>
</dbReference>
<dbReference type="InterPro" id="IPR000847">
    <property type="entry name" value="LysR_HTH_N"/>
</dbReference>
<dbReference type="PROSITE" id="PS50931">
    <property type="entry name" value="HTH_LYSR"/>
    <property type="match status" value="1"/>
</dbReference>
<evidence type="ECO:0000256" key="1">
    <source>
        <dbReference type="ARBA" id="ARBA00009437"/>
    </source>
</evidence>
<evidence type="ECO:0000256" key="2">
    <source>
        <dbReference type="ARBA" id="ARBA00023015"/>
    </source>
</evidence>
<dbReference type="Gene3D" id="3.40.190.10">
    <property type="entry name" value="Periplasmic binding protein-like II"/>
    <property type="match status" value="2"/>
</dbReference>
<gene>
    <name evidence="6" type="ORF">J2739_002164</name>
</gene>
<evidence type="ECO:0000259" key="5">
    <source>
        <dbReference type="PROSITE" id="PS50931"/>
    </source>
</evidence>
<keyword evidence="4" id="KW-0804">Transcription</keyword>
<organism evidence="6 7">
    <name type="scientific">Variovorax soli</name>
    <dbReference type="NCBI Taxonomy" id="376815"/>
    <lineage>
        <taxon>Bacteria</taxon>
        <taxon>Pseudomonadati</taxon>
        <taxon>Pseudomonadota</taxon>
        <taxon>Betaproteobacteria</taxon>
        <taxon>Burkholderiales</taxon>
        <taxon>Comamonadaceae</taxon>
        <taxon>Variovorax</taxon>
    </lineage>
</organism>
<evidence type="ECO:0000256" key="4">
    <source>
        <dbReference type="ARBA" id="ARBA00023163"/>
    </source>
</evidence>
<accession>A0ABU1ND93</accession>
<dbReference type="RefSeq" id="WP_309901358.1">
    <property type="nucleotide sequence ID" value="NZ_JAVDRF010000004.1"/>
</dbReference>
<dbReference type="GO" id="GO:0003677">
    <property type="term" value="F:DNA binding"/>
    <property type="evidence" value="ECO:0007669"/>
    <property type="project" value="UniProtKB-KW"/>
</dbReference>
<dbReference type="SUPFAM" id="SSF46785">
    <property type="entry name" value="Winged helix' DNA-binding domain"/>
    <property type="match status" value="1"/>
</dbReference>
<dbReference type="EMBL" id="JAVDRF010000004">
    <property type="protein sequence ID" value="MDR6536391.1"/>
    <property type="molecule type" value="Genomic_DNA"/>
</dbReference>
<dbReference type="PRINTS" id="PR00039">
    <property type="entry name" value="HTHLYSR"/>
</dbReference>
<protein>
    <submittedName>
        <fullName evidence="6">DNA-binding transcriptional LysR family regulator</fullName>
    </submittedName>
</protein>
<proteinExistence type="inferred from homology"/>
<dbReference type="Pfam" id="PF03466">
    <property type="entry name" value="LysR_substrate"/>
    <property type="match status" value="1"/>
</dbReference>
<dbReference type="Pfam" id="PF00126">
    <property type="entry name" value="HTH_1"/>
    <property type="match status" value="1"/>
</dbReference>
<reference evidence="6 7" key="1">
    <citation type="submission" date="2023-07" db="EMBL/GenBank/DDBJ databases">
        <title>Sorghum-associated microbial communities from plants grown in Nebraska, USA.</title>
        <authorList>
            <person name="Schachtman D."/>
        </authorList>
    </citation>
    <scope>NUCLEOTIDE SEQUENCE [LARGE SCALE GENOMIC DNA]</scope>
    <source>
        <strain evidence="6 7">DS1781</strain>
    </source>
</reference>
<dbReference type="SUPFAM" id="SSF53850">
    <property type="entry name" value="Periplasmic binding protein-like II"/>
    <property type="match status" value="1"/>
</dbReference>
<dbReference type="InterPro" id="IPR036390">
    <property type="entry name" value="WH_DNA-bd_sf"/>
</dbReference>
<keyword evidence="3 6" id="KW-0238">DNA-binding</keyword>
<dbReference type="PANTHER" id="PTHR30346:SF0">
    <property type="entry name" value="HCA OPERON TRANSCRIPTIONAL ACTIVATOR HCAR"/>
    <property type="match status" value="1"/>
</dbReference>
<dbReference type="PANTHER" id="PTHR30346">
    <property type="entry name" value="TRANSCRIPTIONAL DUAL REGULATOR HCAR-RELATED"/>
    <property type="match status" value="1"/>
</dbReference>
<dbReference type="CDD" id="cd08414">
    <property type="entry name" value="PBP2_LTTR_aromatics_like"/>
    <property type="match status" value="1"/>
</dbReference>
<dbReference type="InterPro" id="IPR036388">
    <property type="entry name" value="WH-like_DNA-bd_sf"/>
</dbReference>
<comment type="similarity">
    <text evidence="1">Belongs to the LysR transcriptional regulatory family.</text>
</comment>
<evidence type="ECO:0000313" key="6">
    <source>
        <dbReference type="EMBL" id="MDR6536391.1"/>
    </source>
</evidence>
<evidence type="ECO:0000256" key="3">
    <source>
        <dbReference type="ARBA" id="ARBA00023125"/>
    </source>
</evidence>
<sequence length="293" mass="31453">MDLKSLRYFVAVAEARSVGKAALRLHMAQPPLSVQIRNLEAQVGTPLFLRESTGMRLTDAGSALFARAREALALAHEGFEAARAVGSGRRGRLTVGYMFSLGYAILPKLVPLLHRTLPDVELQFVEMSAATCEAQVLQHKVTVGLCMPAIQRAEVANTIVGAQPLRLAVPSRSPLARLASIPMQRLQGQKMIALPSLREDVDTSMVAALFRRHQVTVQVVERVETVHAALALVLAGEGCAVVPACAAAGLPSGVVVRKLTGVSEGFDVVACRRHDVDSPFIEPFITAARQALR</sequence>
<dbReference type="Proteomes" id="UP001184230">
    <property type="component" value="Unassembled WGS sequence"/>
</dbReference>
<dbReference type="Gene3D" id="1.10.10.10">
    <property type="entry name" value="Winged helix-like DNA-binding domain superfamily/Winged helix DNA-binding domain"/>
    <property type="match status" value="1"/>
</dbReference>
<feature type="domain" description="HTH lysR-type" evidence="5">
    <location>
        <begin position="1"/>
        <end position="58"/>
    </location>
</feature>
<comment type="caution">
    <text evidence="6">The sequence shown here is derived from an EMBL/GenBank/DDBJ whole genome shotgun (WGS) entry which is preliminary data.</text>
</comment>